<dbReference type="KEGG" id="tsin:OXH18_09425"/>
<dbReference type="InterPro" id="IPR001789">
    <property type="entry name" value="Sig_transdc_resp-reg_receiver"/>
</dbReference>
<dbReference type="AlphaFoldDB" id="A0A9E8ZFH1"/>
<evidence type="ECO:0000259" key="3">
    <source>
        <dbReference type="PROSITE" id="PS50110"/>
    </source>
</evidence>
<keyword evidence="5" id="KW-1185">Reference proteome</keyword>
<evidence type="ECO:0000313" key="4">
    <source>
        <dbReference type="EMBL" id="WAL62188.1"/>
    </source>
</evidence>
<dbReference type="CDD" id="cd17546">
    <property type="entry name" value="REC_hyHK_CKI1_RcsC-like"/>
    <property type="match status" value="1"/>
</dbReference>
<accession>A0A9E8ZFH1</accession>
<dbReference type="GO" id="GO:0000160">
    <property type="term" value="P:phosphorelay signal transduction system"/>
    <property type="evidence" value="ECO:0007669"/>
    <property type="project" value="InterPro"/>
</dbReference>
<dbReference type="PANTHER" id="PTHR44591">
    <property type="entry name" value="STRESS RESPONSE REGULATOR PROTEIN 1"/>
    <property type="match status" value="1"/>
</dbReference>
<dbReference type="InterPro" id="IPR050595">
    <property type="entry name" value="Bact_response_regulator"/>
</dbReference>
<dbReference type="SMART" id="SM00448">
    <property type="entry name" value="REC"/>
    <property type="match status" value="1"/>
</dbReference>
<dbReference type="EMBL" id="CP113797">
    <property type="protein sequence ID" value="WAL62188.1"/>
    <property type="molecule type" value="Genomic_DNA"/>
</dbReference>
<organism evidence="4 5">
    <name type="scientific">Thermocoleostomius sinensis A174</name>
    <dbReference type="NCBI Taxonomy" id="2016057"/>
    <lineage>
        <taxon>Bacteria</taxon>
        <taxon>Bacillati</taxon>
        <taxon>Cyanobacteriota</taxon>
        <taxon>Cyanophyceae</taxon>
        <taxon>Oculatellales</taxon>
        <taxon>Oculatellaceae</taxon>
        <taxon>Thermocoleostomius</taxon>
    </lineage>
</organism>
<dbReference type="PANTHER" id="PTHR44591:SF3">
    <property type="entry name" value="RESPONSE REGULATORY DOMAIN-CONTAINING PROTEIN"/>
    <property type="match status" value="1"/>
</dbReference>
<feature type="modified residue" description="4-aspartylphosphate" evidence="2">
    <location>
        <position position="99"/>
    </location>
</feature>
<protein>
    <submittedName>
        <fullName evidence="4">Response regulator</fullName>
    </submittedName>
</protein>
<sequence length="174" mass="19746">MDTWSLLTLGSEEHPFSSNPLRWSHHRPQLGIEPATEPNSLQSAAVPLARILLLEDNATSRQLMSDYLEYYGYTVLGLAQGSLLFDAVEQFCPQIILLDLKLPDMDGFALLQQFRQRAEWQRIPIIIVSAFAFQADQQRALNLGAQRYFVKPVNLSQLRNAIRDELSLVIVSHP</sequence>
<dbReference type="PROSITE" id="PS50110">
    <property type="entry name" value="RESPONSE_REGULATORY"/>
    <property type="match status" value="1"/>
</dbReference>
<evidence type="ECO:0000256" key="1">
    <source>
        <dbReference type="ARBA" id="ARBA00022553"/>
    </source>
</evidence>
<feature type="domain" description="Response regulatory" evidence="3">
    <location>
        <begin position="50"/>
        <end position="166"/>
    </location>
</feature>
<gene>
    <name evidence="4" type="ORF">OXH18_09425</name>
</gene>
<keyword evidence="1 2" id="KW-0597">Phosphoprotein</keyword>
<evidence type="ECO:0000313" key="5">
    <source>
        <dbReference type="Proteomes" id="UP001163152"/>
    </source>
</evidence>
<dbReference type="Pfam" id="PF00072">
    <property type="entry name" value="Response_reg"/>
    <property type="match status" value="1"/>
</dbReference>
<dbReference type="Proteomes" id="UP001163152">
    <property type="component" value="Chromosome"/>
</dbReference>
<evidence type="ECO:0000256" key="2">
    <source>
        <dbReference type="PROSITE-ProRule" id="PRU00169"/>
    </source>
</evidence>
<dbReference type="InterPro" id="IPR011006">
    <property type="entry name" value="CheY-like_superfamily"/>
</dbReference>
<reference evidence="4" key="1">
    <citation type="submission" date="2022-12" db="EMBL/GenBank/DDBJ databases">
        <title>Polyphasic identification of a Novel Hot-Spring Cyanobacterium Ocullathermofonsia sinensis gen nov. sp. nov. and Genomic Insights on its Adaptations to the Thermal Habitat.</title>
        <authorList>
            <person name="Daroch M."/>
            <person name="Tang J."/>
            <person name="Jiang Y."/>
        </authorList>
    </citation>
    <scope>NUCLEOTIDE SEQUENCE</scope>
    <source>
        <strain evidence="4">PKUAC-SCTA174</strain>
    </source>
</reference>
<proteinExistence type="predicted"/>
<dbReference type="SUPFAM" id="SSF52172">
    <property type="entry name" value="CheY-like"/>
    <property type="match status" value="1"/>
</dbReference>
<dbReference type="Gene3D" id="3.40.50.2300">
    <property type="match status" value="1"/>
</dbReference>
<dbReference type="RefSeq" id="WP_268612359.1">
    <property type="nucleotide sequence ID" value="NZ_CP113797.1"/>
</dbReference>
<name>A0A9E8ZFH1_9CYAN</name>